<dbReference type="EMBL" id="CP025257">
    <property type="protein sequence ID" value="AUF83690.1"/>
    <property type="molecule type" value="Genomic_DNA"/>
</dbReference>
<proteinExistence type="predicted"/>
<dbReference type="PANTHER" id="PTHR10000">
    <property type="entry name" value="PHOSPHOSERINE PHOSPHATASE"/>
    <property type="match status" value="1"/>
</dbReference>
<dbReference type="InterPro" id="IPR036412">
    <property type="entry name" value="HAD-like_sf"/>
</dbReference>
<dbReference type="OrthoDB" id="388395at2"/>
<dbReference type="RefSeq" id="WP_027047960.1">
    <property type="nucleotide sequence ID" value="NZ_CP025257.1"/>
</dbReference>
<dbReference type="GO" id="GO:0016791">
    <property type="term" value="F:phosphatase activity"/>
    <property type="evidence" value="ECO:0007669"/>
    <property type="project" value="TreeGrafter"/>
</dbReference>
<dbReference type="Proteomes" id="UP000233419">
    <property type="component" value="Chromosome"/>
</dbReference>
<dbReference type="PANTHER" id="PTHR10000:SF8">
    <property type="entry name" value="HAD SUPERFAMILY HYDROLASE-LIKE, TYPE 3"/>
    <property type="match status" value="1"/>
</dbReference>
<dbReference type="GO" id="GO:0000287">
    <property type="term" value="F:magnesium ion binding"/>
    <property type="evidence" value="ECO:0007669"/>
    <property type="project" value="TreeGrafter"/>
</dbReference>
<name>A0A2K9BVE6_9MOLU</name>
<organism evidence="1 2">
    <name type="scientific">Mesoplasma syrphidae</name>
    <dbReference type="NCBI Taxonomy" id="225999"/>
    <lineage>
        <taxon>Bacteria</taxon>
        <taxon>Bacillati</taxon>
        <taxon>Mycoplasmatota</taxon>
        <taxon>Mollicutes</taxon>
        <taxon>Entomoplasmatales</taxon>
        <taxon>Entomoplasmataceae</taxon>
        <taxon>Mesoplasma</taxon>
    </lineage>
</organism>
<protein>
    <recommendedName>
        <fullName evidence="3">Cof-type HAD-IIB family hydrolase</fullName>
    </recommendedName>
</protein>
<dbReference type="Pfam" id="PF08282">
    <property type="entry name" value="Hydrolase_3"/>
    <property type="match status" value="1"/>
</dbReference>
<dbReference type="Gene3D" id="3.40.50.1000">
    <property type="entry name" value="HAD superfamily/HAD-like"/>
    <property type="match status" value="1"/>
</dbReference>
<evidence type="ECO:0000313" key="1">
    <source>
        <dbReference type="EMBL" id="AUF83690.1"/>
    </source>
</evidence>
<dbReference type="KEGG" id="msyr:CXP39_02680"/>
<reference evidence="1 2" key="1">
    <citation type="submission" date="2017-12" db="EMBL/GenBank/DDBJ databases">
        <title>Mesoplasma syrphidae YJS, Complete Genome.</title>
        <authorList>
            <person name="Knight T.F."/>
            <person name="Citino T."/>
            <person name="Rubinstein R."/>
            <person name="Neuschaefer Z."/>
        </authorList>
    </citation>
    <scope>NUCLEOTIDE SEQUENCE [LARGE SCALE GENOMIC DNA]</scope>
    <source>
        <strain evidence="1 2">YJS</strain>
    </source>
</reference>
<sequence>MKINNSHIKLIVTDLDGAILPLNSKSLSLNTQQYLSKLASEKIYFVLNTGNLPFMVQWVIDSISPEPNQYTKYFLGNSGTVIYNFVTQEAFVEGFFDNDIVIKTVKILEKANVHFNLTDSGLKTIYYSHQRDVDISNHRRNGLNDANNYCLLTKEVLKTLTSPKIVFRSNNQNIQEFNNLISEISLEIGENNFQAMSWIETGADLIVPGHDKFTGILKLIELINAEHNENITLDNVLFFGDQKNDLPVFRNHKYSIAVGNAIDELKELAYAITDTCELDGVINFLKTLK</sequence>
<dbReference type="NCBIfam" id="TIGR01484">
    <property type="entry name" value="HAD-SF-IIB"/>
    <property type="match status" value="1"/>
</dbReference>
<dbReference type="InterPro" id="IPR023214">
    <property type="entry name" value="HAD_sf"/>
</dbReference>
<evidence type="ECO:0008006" key="3">
    <source>
        <dbReference type="Google" id="ProtNLM"/>
    </source>
</evidence>
<accession>A0A2K9BVE6</accession>
<evidence type="ECO:0000313" key="2">
    <source>
        <dbReference type="Proteomes" id="UP000233419"/>
    </source>
</evidence>
<dbReference type="SUPFAM" id="SSF56784">
    <property type="entry name" value="HAD-like"/>
    <property type="match status" value="1"/>
</dbReference>
<dbReference type="AlphaFoldDB" id="A0A2K9BVE6"/>
<dbReference type="InterPro" id="IPR006379">
    <property type="entry name" value="HAD-SF_hydro_IIB"/>
</dbReference>
<dbReference type="Gene3D" id="3.30.1240.10">
    <property type="match status" value="1"/>
</dbReference>
<gene>
    <name evidence="1" type="ORF">CXP39_02680</name>
</gene>
<dbReference type="GO" id="GO:0005829">
    <property type="term" value="C:cytosol"/>
    <property type="evidence" value="ECO:0007669"/>
    <property type="project" value="TreeGrafter"/>
</dbReference>
<keyword evidence="2" id="KW-1185">Reference proteome</keyword>